<dbReference type="GO" id="GO:0140359">
    <property type="term" value="F:ABC-type transporter activity"/>
    <property type="evidence" value="ECO:0007669"/>
    <property type="project" value="InterPro"/>
</dbReference>
<dbReference type="EMBL" id="QVQW01000004">
    <property type="protein sequence ID" value="RKU48725.1"/>
    <property type="molecule type" value="Genomic_DNA"/>
</dbReference>
<feature type="transmembrane region" description="Helical" evidence="11">
    <location>
        <begin position="1264"/>
        <end position="1286"/>
    </location>
</feature>
<dbReference type="CDD" id="cd03263">
    <property type="entry name" value="ABC_subfamily_A"/>
    <property type="match status" value="2"/>
</dbReference>
<evidence type="ECO:0000313" key="14">
    <source>
        <dbReference type="Proteomes" id="UP000275385"/>
    </source>
</evidence>
<keyword evidence="6" id="KW-0547">Nucleotide-binding</keyword>
<evidence type="ECO:0000256" key="4">
    <source>
        <dbReference type="ARBA" id="ARBA00022692"/>
    </source>
</evidence>
<feature type="transmembrane region" description="Helical" evidence="11">
    <location>
        <begin position="342"/>
        <end position="366"/>
    </location>
</feature>
<dbReference type="GO" id="GO:0005319">
    <property type="term" value="F:lipid transporter activity"/>
    <property type="evidence" value="ECO:0007669"/>
    <property type="project" value="TreeGrafter"/>
</dbReference>
<feature type="transmembrane region" description="Helical" evidence="11">
    <location>
        <begin position="1298"/>
        <end position="1322"/>
    </location>
</feature>
<evidence type="ECO:0000313" key="13">
    <source>
        <dbReference type="EMBL" id="RKU48725.1"/>
    </source>
</evidence>
<keyword evidence="5" id="KW-0677">Repeat</keyword>
<accession>A0A420YLM0</accession>
<dbReference type="InterPro" id="IPR003593">
    <property type="entry name" value="AAA+_ATPase"/>
</dbReference>
<dbReference type="STRING" id="177199.A0A420YLM0"/>
<keyword evidence="9 11" id="KW-0472">Membrane</keyword>
<reference evidence="13 14" key="1">
    <citation type="submission" date="2018-08" db="EMBL/GenBank/DDBJ databases">
        <title>Draft genome of the lignicolous fungus Coniochaeta pulveracea.</title>
        <authorList>
            <person name="Borstlap C.J."/>
            <person name="De Witt R.N."/>
            <person name="Botha A."/>
            <person name="Volschenk H."/>
        </authorList>
    </citation>
    <scope>NUCLEOTIDE SEQUENCE [LARGE SCALE GENOMIC DNA]</scope>
    <source>
        <strain evidence="13 14">CAB683</strain>
    </source>
</reference>
<dbReference type="Pfam" id="PF12698">
    <property type="entry name" value="ABC2_membrane_3"/>
    <property type="match status" value="1"/>
</dbReference>
<evidence type="ECO:0000256" key="10">
    <source>
        <dbReference type="SAM" id="MobiDB-lite"/>
    </source>
</evidence>
<feature type="transmembrane region" description="Helical" evidence="11">
    <location>
        <begin position="457"/>
        <end position="476"/>
    </location>
</feature>
<feature type="transmembrane region" description="Helical" evidence="11">
    <location>
        <begin position="1236"/>
        <end position="1258"/>
    </location>
</feature>
<protein>
    <recommendedName>
        <fullName evidence="12">ABC transporter domain-containing protein</fullName>
    </recommendedName>
</protein>
<dbReference type="OrthoDB" id="8061355at2759"/>
<name>A0A420YLM0_9PEZI</name>
<feature type="transmembrane region" description="Helical" evidence="11">
    <location>
        <begin position="483"/>
        <end position="505"/>
    </location>
</feature>
<dbReference type="PROSITE" id="PS50893">
    <property type="entry name" value="ABC_TRANSPORTER_2"/>
    <property type="match status" value="2"/>
</dbReference>
<dbReference type="InterPro" id="IPR013525">
    <property type="entry name" value="ABC2_TM"/>
</dbReference>
<evidence type="ECO:0000256" key="1">
    <source>
        <dbReference type="ARBA" id="ARBA00004141"/>
    </source>
</evidence>
<evidence type="ECO:0000256" key="8">
    <source>
        <dbReference type="ARBA" id="ARBA00022989"/>
    </source>
</evidence>
<dbReference type="InterPro" id="IPR026082">
    <property type="entry name" value="ABCA"/>
</dbReference>
<evidence type="ECO:0000256" key="6">
    <source>
        <dbReference type="ARBA" id="ARBA00022741"/>
    </source>
</evidence>
<comment type="caution">
    <text evidence="13">The sequence shown here is derived from an EMBL/GenBank/DDBJ whole genome shotgun (WGS) entry which is preliminary data.</text>
</comment>
<gene>
    <name evidence="13" type="ORF">DL546_009705</name>
</gene>
<organism evidence="13 14">
    <name type="scientific">Coniochaeta pulveracea</name>
    <dbReference type="NCBI Taxonomy" id="177199"/>
    <lineage>
        <taxon>Eukaryota</taxon>
        <taxon>Fungi</taxon>
        <taxon>Dikarya</taxon>
        <taxon>Ascomycota</taxon>
        <taxon>Pezizomycotina</taxon>
        <taxon>Sordariomycetes</taxon>
        <taxon>Sordariomycetidae</taxon>
        <taxon>Coniochaetales</taxon>
        <taxon>Coniochaetaceae</taxon>
        <taxon>Coniochaeta</taxon>
    </lineage>
</organism>
<feature type="transmembrane region" description="Helical" evidence="11">
    <location>
        <begin position="525"/>
        <end position="544"/>
    </location>
</feature>
<dbReference type="Gene3D" id="3.40.50.300">
    <property type="entry name" value="P-loop containing nucleotide triphosphate hydrolases"/>
    <property type="match status" value="2"/>
</dbReference>
<feature type="region of interest" description="Disordered" evidence="10">
    <location>
        <begin position="901"/>
        <end position="921"/>
    </location>
</feature>
<evidence type="ECO:0000256" key="2">
    <source>
        <dbReference type="ARBA" id="ARBA00008869"/>
    </source>
</evidence>
<comment type="similarity">
    <text evidence="2">Belongs to the ABC transporter superfamily. ABCA family.</text>
</comment>
<proteinExistence type="inferred from homology"/>
<keyword evidence="7" id="KW-0067">ATP-binding</keyword>
<feature type="transmembrane region" description="Helical" evidence="11">
    <location>
        <begin position="134"/>
        <end position="154"/>
    </location>
</feature>
<dbReference type="PANTHER" id="PTHR19229:SF36">
    <property type="entry name" value="ATP-BINDING CASSETTE SUB-FAMILY A MEMBER 2"/>
    <property type="match status" value="1"/>
</dbReference>
<feature type="transmembrane region" description="Helical" evidence="11">
    <location>
        <begin position="395"/>
        <end position="416"/>
    </location>
</feature>
<keyword evidence="8 11" id="KW-1133">Transmembrane helix</keyword>
<dbReference type="InterPro" id="IPR003439">
    <property type="entry name" value="ABC_transporter-like_ATP-bd"/>
</dbReference>
<feature type="transmembrane region" description="Helical" evidence="11">
    <location>
        <begin position="1157"/>
        <end position="1180"/>
    </location>
</feature>
<feature type="transmembrane region" description="Helical" evidence="11">
    <location>
        <begin position="1122"/>
        <end position="1145"/>
    </location>
</feature>
<dbReference type="PROSITE" id="PS00211">
    <property type="entry name" value="ABC_TRANSPORTER_1"/>
    <property type="match status" value="2"/>
</dbReference>
<evidence type="ECO:0000256" key="3">
    <source>
        <dbReference type="ARBA" id="ARBA00022448"/>
    </source>
</evidence>
<dbReference type="SMART" id="SM00382">
    <property type="entry name" value="AAA"/>
    <property type="match status" value="2"/>
</dbReference>
<dbReference type="GO" id="GO:0016020">
    <property type="term" value="C:membrane"/>
    <property type="evidence" value="ECO:0007669"/>
    <property type="project" value="UniProtKB-SubCell"/>
</dbReference>
<evidence type="ECO:0000256" key="5">
    <source>
        <dbReference type="ARBA" id="ARBA00022737"/>
    </source>
</evidence>
<feature type="transmembrane region" description="Helical" evidence="11">
    <location>
        <begin position="428"/>
        <end position="451"/>
    </location>
</feature>
<dbReference type="Proteomes" id="UP000275385">
    <property type="component" value="Unassembled WGS sequence"/>
</dbReference>
<keyword evidence="14" id="KW-1185">Reference proteome</keyword>
<dbReference type="SUPFAM" id="SSF52540">
    <property type="entry name" value="P-loop containing nucleoside triphosphate hydrolases"/>
    <property type="match status" value="2"/>
</dbReference>
<dbReference type="Pfam" id="PF00005">
    <property type="entry name" value="ABC_tran"/>
    <property type="match status" value="2"/>
</dbReference>
<keyword evidence="4 11" id="KW-0812">Transmembrane</keyword>
<comment type="subcellular location">
    <subcellularLocation>
        <location evidence="1">Membrane</location>
        <topology evidence="1">Multi-pass membrane protein</topology>
    </subcellularLocation>
</comment>
<dbReference type="InterPro" id="IPR027417">
    <property type="entry name" value="P-loop_NTPase"/>
</dbReference>
<evidence type="ECO:0000256" key="9">
    <source>
        <dbReference type="ARBA" id="ARBA00023136"/>
    </source>
</evidence>
<evidence type="ECO:0000256" key="11">
    <source>
        <dbReference type="SAM" id="Phobius"/>
    </source>
</evidence>
<sequence length="1776" mass="193084">MIGTFSRAYSASLLSLLLPDPGDYDWEDTRPFKSDLPEDEYTDCRFMQSHPKSREAGVELPNSDTACLETAPQQEVPPPATQISYALAAPRSIYRAGTASNWVTSHSLGIMRFLRQTWTLTSKTFLIVLLRHSFATFIRAFILPIALIAFLSFARNLFVPPAVYGIGHITHIRTLTDALAFAAGTGRETVAFVDNGLRGGDVERVINNLADTVTRAGKKAEILHDPVELLTVCRANLRGVTPCYAAVVFESSPTEGDGGLWNYTLRADGALGLGKIDVDKNSNDAQIYLFPFQHAIDAEISKLGSGDAGAAALPAEIDEYAFTDLTKEQRADKVRQNYQKSIINFLGVTFIAGIIGVCYHMTGFIASERETGMSTLIEAMMPTRRAWQAQAARLLSYHISFALVYLPSWVIASIILGRGVFAHTSMAIVLIHHILTGLALSSMSIFGASFFKKSQLSGVSVTIVYLLLAIIAQTLTRPKTGPVAILSVLFAPCNYTYFITFMARFERVLQPTNLTQPAPDSPWKLPGIVLWIFLIIQIIVYPILGALVERYLHGTATNTRNIVFGDEARQGAGAEEAVRLEGFTKIYSPGPLRRMFGFLRKPKPPVVAVNGLTLSAGRGQILALLGANGSGKSTTLDSIAGTSKLSSGNITIDGTGGLGIAPQKNVLWDELTVEEHLRIFNRLKSPENHATKDEIRQLVHSVDLEAKIKAKTKTLSGGQKRKVQLGMMLTGGSAVCCVDEVSSGLDPLSRRKIWDILLAERGRRTIIMTTHFLDEADLLADRIAILSKGTLRAEGTSVGLKDKLGGGYRIHIHNIANLTTTPNVDGVERRTGFDVIAYIAPTSGLAAEVIKSLEAAGITDYNFSGPTIEDVFLQLAEEVRGEDEPSVAPIAPPSVESAHSLSTKSALGDGSSTLEQHPSSNKVKYSASAKNNAVAVNQVGADGLELLSGQHIGYVRQASVLFRKRLTILKTNWFPYFAAFIIPVIAAGLVTLFVRHQTLAGCLPTDRVSGDDSPTNIFSDDSLSLSLVGGPRSKINNATLGRLFAPIYEASLTQGAGSSGSGSSVVNLTSKIHFDYVDTLGEFTDFVVSNRRNVTPAGMWLGDSTSRPTLAYLGVKAELFNAWFGLWAMDSLLMNTTIASAYVNFDTPWAPNTGKALQLLVYMGLALSAYPGFFSLYPNIERRRNVRGLQYSNGVRTLPLWTAYVAFDFSIVVLSSALVTILMVALSSVWWNPGYLFLIFMLYGLSSILLAYVISLFAANSLSAYAFTAAGQAVMFLVYLIAYLCCITYAPVNRVDDLLIVVHFVVAAVAPIGSVIRTMFLALNLFSTTCVGDSIAPNPGGILQYGGPILYLVLQSVLLFSLLLWLDSRDVGASIKAFFQQRRGKPNTKDPEGSDEEITNEMYRVTSTTKEGSSDATTDGLRVVHLTKTFGKNTAVDNVTFGVKHGEVFALLGPNGAGKSTTISMIRGDLKPSRGGGDVFVEDVSVTKHLAAARSNLGVCPQFDAVDQMTVLEHLRFYARVRGIPDVEHNVEAIIRAVGLQNFRDRQAFALSGGNKRKLSLGIALMGNPTVVLLDEPSSGLDAAAKRIMWRTLAAAVPGRSILLTTHSMEEADALAERAGILAKRMLAMGTTDQLRRRFGDALHIHLVCRGAPRTSDEDVEKVRQWIKQVLPEAEVEEKTYHGQMRFSIPARAVHQHLHAADSEKIQAAAQDGNENSAIGRLVVLLEENKANLGIEHFSVSPTTLDQVFLAVVGKHGVKEEGYEVKKDRRWWRFGK</sequence>
<dbReference type="GO" id="GO:0016887">
    <property type="term" value="F:ATP hydrolysis activity"/>
    <property type="evidence" value="ECO:0007669"/>
    <property type="project" value="InterPro"/>
</dbReference>
<evidence type="ECO:0000256" key="7">
    <source>
        <dbReference type="ARBA" id="ARBA00022840"/>
    </source>
</evidence>
<feature type="transmembrane region" description="Helical" evidence="11">
    <location>
        <begin position="1342"/>
        <end position="1366"/>
    </location>
</feature>
<keyword evidence="3" id="KW-0813">Transport</keyword>
<evidence type="ECO:0000259" key="12">
    <source>
        <dbReference type="PROSITE" id="PS50893"/>
    </source>
</evidence>
<dbReference type="PANTHER" id="PTHR19229">
    <property type="entry name" value="ATP-BINDING CASSETTE TRANSPORTER SUBFAMILY A ABCA"/>
    <property type="match status" value="1"/>
</dbReference>
<dbReference type="FunFam" id="3.40.50.300:FF:001344">
    <property type="entry name" value="Related to ABC transporter"/>
    <property type="match status" value="1"/>
</dbReference>
<feature type="domain" description="ABC transporter" evidence="12">
    <location>
        <begin position="578"/>
        <end position="813"/>
    </location>
</feature>
<dbReference type="GO" id="GO:0005524">
    <property type="term" value="F:ATP binding"/>
    <property type="evidence" value="ECO:0007669"/>
    <property type="project" value="UniProtKB-KW"/>
</dbReference>
<dbReference type="InterPro" id="IPR017871">
    <property type="entry name" value="ABC_transporter-like_CS"/>
</dbReference>
<dbReference type="FunFam" id="3.40.50.300:FF:001345">
    <property type="entry name" value="Related to ABC transporter"/>
    <property type="match status" value="1"/>
</dbReference>
<feature type="domain" description="ABC transporter" evidence="12">
    <location>
        <begin position="1421"/>
        <end position="1648"/>
    </location>
</feature>
<feature type="transmembrane region" description="Helical" evidence="11">
    <location>
        <begin position="1200"/>
        <end position="1224"/>
    </location>
</feature>
<feature type="transmembrane region" description="Helical" evidence="11">
    <location>
        <begin position="973"/>
        <end position="994"/>
    </location>
</feature>